<feature type="compositionally biased region" description="Low complexity" evidence="12">
    <location>
        <begin position="193"/>
        <end position="211"/>
    </location>
</feature>
<reference evidence="14 15" key="1">
    <citation type="submission" date="2016-07" db="EMBL/GenBank/DDBJ databases">
        <title>Pervasive Adenine N6-methylation of Active Genes in Fungi.</title>
        <authorList>
            <consortium name="DOE Joint Genome Institute"/>
            <person name="Mondo S.J."/>
            <person name="Dannebaum R.O."/>
            <person name="Kuo R.C."/>
            <person name="Labutti K."/>
            <person name="Haridas S."/>
            <person name="Kuo A."/>
            <person name="Salamov A."/>
            <person name="Ahrendt S.R."/>
            <person name="Lipzen A."/>
            <person name="Sullivan W."/>
            <person name="Andreopoulos W.B."/>
            <person name="Clum A."/>
            <person name="Lindquist E."/>
            <person name="Daum C."/>
            <person name="Ramamoorthy G.K."/>
            <person name="Gryganskyi A."/>
            <person name="Culley D."/>
            <person name="Magnuson J.K."/>
            <person name="James T.Y."/>
            <person name="O'Malley M.A."/>
            <person name="Stajich J.E."/>
            <person name="Spatafora J.W."/>
            <person name="Visel A."/>
            <person name="Grigoriev I.V."/>
        </authorList>
    </citation>
    <scope>NUCLEOTIDE SEQUENCE [LARGE SCALE GENOMIC DNA]</scope>
    <source>
        <strain evidence="14 15">CBS 129021</strain>
    </source>
</reference>
<feature type="compositionally biased region" description="Polar residues" evidence="12">
    <location>
        <begin position="74"/>
        <end position="93"/>
    </location>
</feature>
<comment type="similarity">
    <text evidence="2">Belongs to the krueppel C2H2-type zinc-finger protein family.</text>
</comment>
<feature type="compositionally biased region" description="Polar residues" evidence="12">
    <location>
        <begin position="152"/>
        <end position="186"/>
    </location>
</feature>
<evidence type="ECO:0000256" key="3">
    <source>
        <dbReference type="ARBA" id="ARBA00022723"/>
    </source>
</evidence>
<evidence type="ECO:0000256" key="8">
    <source>
        <dbReference type="ARBA" id="ARBA00023125"/>
    </source>
</evidence>
<dbReference type="FunFam" id="3.30.160.60:FF:001156">
    <property type="entry name" value="Zinc finger protein 407"/>
    <property type="match status" value="2"/>
</dbReference>
<dbReference type="InParanoid" id="A0A1Y2E759"/>
<feature type="compositionally biased region" description="Polar residues" evidence="12">
    <location>
        <begin position="365"/>
        <end position="375"/>
    </location>
</feature>
<dbReference type="SUPFAM" id="SSF57667">
    <property type="entry name" value="beta-beta-alpha zinc fingers"/>
    <property type="match status" value="1"/>
</dbReference>
<evidence type="ECO:0000313" key="14">
    <source>
        <dbReference type="EMBL" id="ORY67267.1"/>
    </source>
</evidence>
<evidence type="ECO:0000313" key="15">
    <source>
        <dbReference type="Proteomes" id="UP000193689"/>
    </source>
</evidence>
<dbReference type="OrthoDB" id="8922241at2759"/>
<dbReference type="GO" id="GO:0003677">
    <property type="term" value="F:DNA binding"/>
    <property type="evidence" value="ECO:0007669"/>
    <property type="project" value="UniProtKB-KW"/>
</dbReference>
<protein>
    <recommendedName>
        <fullName evidence="13">C2H2-type domain-containing protein</fullName>
    </recommendedName>
</protein>
<dbReference type="GO" id="GO:0005634">
    <property type="term" value="C:nucleus"/>
    <property type="evidence" value="ECO:0007669"/>
    <property type="project" value="UniProtKB-SubCell"/>
</dbReference>
<keyword evidence="9" id="KW-0804">Transcription</keyword>
<evidence type="ECO:0000259" key="13">
    <source>
        <dbReference type="PROSITE" id="PS50157"/>
    </source>
</evidence>
<keyword evidence="5 11" id="KW-0863">Zinc-finger</keyword>
<evidence type="ECO:0000256" key="12">
    <source>
        <dbReference type="SAM" id="MobiDB-lite"/>
    </source>
</evidence>
<sequence>MEVGSFASRRPAAGGLPHFQLPPPNPVDINIPRVTGSEGLSPLSSSVNSGSSQSSQAGGIPPYNPPPGNWQLPGPSSYTYSSPAMNQGQTGLIQPQYGRNIYSPPTNPYHRSSQSPATGNENLAPPFDNVPTPFPMPGGGSGHSSLPPNSSHQSMHHSTILSSQASGSQPQTASTTAPADSYSRSMGNPGGFYASSSSASQQPSYSSYAPAQPSPTQPSPTTTAGLSRGIPAMNTHLSPMQAPQQYSAPRPYHYSSMPQTMPVMSNLQNPNSQMTMMGSMGGLPPHAYQGHHLGSHLYTTGQPSQQDRPFKCDQCPQSFNRNHDLKRHKRIHLAVKPFPCEHCDKSFSRKDALKRHRLVKGCGQGKSSPTSGNDTSPRDDIKQDPDGRTNSIGKDA</sequence>
<keyword evidence="10" id="KW-0539">Nucleus</keyword>
<evidence type="ECO:0000256" key="7">
    <source>
        <dbReference type="ARBA" id="ARBA00023015"/>
    </source>
</evidence>
<gene>
    <name evidence="14" type="ORF">BCR38DRAFT_153847</name>
</gene>
<evidence type="ECO:0000256" key="4">
    <source>
        <dbReference type="ARBA" id="ARBA00022737"/>
    </source>
</evidence>
<dbReference type="AlphaFoldDB" id="A0A1Y2E759"/>
<keyword evidence="15" id="KW-1185">Reference proteome</keyword>
<feature type="compositionally biased region" description="Polar residues" evidence="12">
    <location>
        <begin position="109"/>
        <end position="121"/>
    </location>
</feature>
<evidence type="ECO:0000256" key="1">
    <source>
        <dbReference type="ARBA" id="ARBA00004123"/>
    </source>
</evidence>
<comment type="caution">
    <text evidence="14">The sequence shown here is derived from an EMBL/GenBank/DDBJ whole genome shotgun (WGS) entry which is preliminary data.</text>
</comment>
<dbReference type="Proteomes" id="UP000193689">
    <property type="component" value="Unassembled WGS sequence"/>
</dbReference>
<dbReference type="Gene3D" id="3.30.160.60">
    <property type="entry name" value="Classic Zinc Finger"/>
    <property type="match status" value="2"/>
</dbReference>
<dbReference type="EMBL" id="MCFJ01000004">
    <property type="protein sequence ID" value="ORY67267.1"/>
    <property type="molecule type" value="Genomic_DNA"/>
</dbReference>
<dbReference type="PANTHER" id="PTHR16515">
    <property type="entry name" value="PR DOMAIN ZINC FINGER PROTEIN"/>
    <property type="match status" value="1"/>
</dbReference>
<organism evidence="14 15">
    <name type="scientific">Pseudomassariella vexata</name>
    <dbReference type="NCBI Taxonomy" id="1141098"/>
    <lineage>
        <taxon>Eukaryota</taxon>
        <taxon>Fungi</taxon>
        <taxon>Dikarya</taxon>
        <taxon>Ascomycota</taxon>
        <taxon>Pezizomycotina</taxon>
        <taxon>Sordariomycetes</taxon>
        <taxon>Xylariomycetidae</taxon>
        <taxon>Amphisphaeriales</taxon>
        <taxon>Pseudomassariaceae</taxon>
        <taxon>Pseudomassariella</taxon>
    </lineage>
</organism>
<dbReference type="Pfam" id="PF00096">
    <property type="entry name" value="zf-C2H2"/>
    <property type="match status" value="2"/>
</dbReference>
<dbReference type="STRING" id="1141098.A0A1Y2E759"/>
<dbReference type="GO" id="GO:0010468">
    <property type="term" value="P:regulation of gene expression"/>
    <property type="evidence" value="ECO:0007669"/>
    <property type="project" value="TreeGrafter"/>
</dbReference>
<feature type="region of interest" description="Disordered" evidence="12">
    <location>
        <begin position="1"/>
        <end position="236"/>
    </location>
</feature>
<keyword evidence="3" id="KW-0479">Metal-binding</keyword>
<keyword evidence="4" id="KW-0677">Repeat</keyword>
<dbReference type="SMART" id="SM00355">
    <property type="entry name" value="ZnF_C2H2"/>
    <property type="match status" value="2"/>
</dbReference>
<feature type="compositionally biased region" description="Low complexity" evidence="12">
    <location>
        <begin position="36"/>
        <end position="61"/>
    </location>
</feature>
<dbReference type="GO" id="GO:0008270">
    <property type="term" value="F:zinc ion binding"/>
    <property type="evidence" value="ECO:0007669"/>
    <property type="project" value="UniProtKB-KW"/>
</dbReference>
<feature type="domain" description="C2H2-type" evidence="13">
    <location>
        <begin position="310"/>
        <end position="337"/>
    </location>
</feature>
<dbReference type="RefSeq" id="XP_040717891.1">
    <property type="nucleotide sequence ID" value="XM_040853734.1"/>
</dbReference>
<comment type="subcellular location">
    <subcellularLocation>
        <location evidence="1">Nucleus</location>
    </subcellularLocation>
</comment>
<proteinExistence type="inferred from homology"/>
<dbReference type="PROSITE" id="PS00028">
    <property type="entry name" value="ZINC_FINGER_C2H2_1"/>
    <property type="match status" value="1"/>
</dbReference>
<evidence type="ECO:0000256" key="11">
    <source>
        <dbReference type="PROSITE-ProRule" id="PRU00042"/>
    </source>
</evidence>
<feature type="domain" description="C2H2-type" evidence="13">
    <location>
        <begin position="338"/>
        <end position="357"/>
    </location>
</feature>
<accession>A0A1Y2E759</accession>
<dbReference type="PROSITE" id="PS50157">
    <property type="entry name" value="ZINC_FINGER_C2H2_2"/>
    <property type="match status" value="2"/>
</dbReference>
<evidence type="ECO:0000256" key="9">
    <source>
        <dbReference type="ARBA" id="ARBA00023163"/>
    </source>
</evidence>
<keyword evidence="7" id="KW-0805">Transcription regulation</keyword>
<evidence type="ECO:0000256" key="5">
    <source>
        <dbReference type="ARBA" id="ARBA00022771"/>
    </source>
</evidence>
<feature type="compositionally biased region" description="Basic and acidic residues" evidence="12">
    <location>
        <begin position="376"/>
        <end position="387"/>
    </location>
</feature>
<evidence type="ECO:0000256" key="2">
    <source>
        <dbReference type="ARBA" id="ARBA00006991"/>
    </source>
</evidence>
<keyword evidence="6" id="KW-0862">Zinc</keyword>
<evidence type="ECO:0000256" key="10">
    <source>
        <dbReference type="ARBA" id="ARBA00023242"/>
    </source>
</evidence>
<dbReference type="InterPro" id="IPR013087">
    <property type="entry name" value="Znf_C2H2_type"/>
</dbReference>
<name>A0A1Y2E759_9PEZI</name>
<dbReference type="GeneID" id="63769946"/>
<evidence type="ECO:0000256" key="6">
    <source>
        <dbReference type="ARBA" id="ARBA00022833"/>
    </source>
</evidence>
<dbReference type="PANTHER" id="PTHR16515:SF49">
    <property type="entry name" value="GASTRULA ZINC FINGER PROTEIN XLCGF49.1-LIKE-RELATED"/>
    <property type="match status" value="1"/>
</dbReference>
<keyword evidence="8" id="KW-0238">DNA-binding</keyword>
<feature type="region of interest" description="Disordered" evidence="12">
    <location>
        <begin position="358"/>
        <end position="396"/>
    </location>
</feature>
<dbReference type="InterPro" id="IPR036236">
    <property type="entry name" value="Znf_C2H2_sf"/>
</dbReference>
<dbReference type="InterPro" id="IPR050331">
    <property type="entry name" value="Zinc_finger"/>
</dbReference>